<sequence>MTTGTDASADTTGPVIAIPWAFLAPALIGVPLVAAVAAMAVTRSNPSVIRREAT</sequence>
<dbReference type="RefSeq" id="WP_170143945.1">
    <property type="nucleotide sequence ID" value="NZ_QTUA01000001.1"/>
</dbReference>
<comment type="caution">
    <text evidence="2">The sequence shown here is derived from an EMBL/GenBank/DDBJ whole genome shotgun (WGS) entry which is preliminary data.</text>
</comment>
<evidence type="ECO:0000313" key="2">
    <source>
        <dbReference type="EMBL" id="REF29204.1"/>
    </source>
</evidence>
<dbReference type="AlphaFoldDB" id="A0A3D9UT85"/>
<organism evidence="2 3">
    <name type="scientific">Calidifontibacter indicus</name>
    <dbReference type="NCBI Taxonomy" id="419650"/>
    <lineage>
        <taxon>Bacteria</taxon>
        <taxon>Bacillati</taxon>
        <taxon>Actinomycetota</taxon>
        <taxon>Actinomycetes</taxon>
        <taxon>Micrococcales</taxon>
        <taxon>Dermacoccaceae</taxon>
        <taxon>Calidifontibacter</taxon>
    </lineage>
</organism>
<keyword evidence="1" id="KW-1133">Transmembrane helix</keyword>
<gene>
    <name evidence="2" type="ORF">DFJ65_0138</name>
</gene>
<protein>
    <submittedName>
        <fullName evidence="2">Uncharacterized protein</fullName>
    </submittedName>
</protein>
<evidence type="ECO:0000313" key="3">
    <source>
        <dbReference type="Proteomes" id="UP000256253"/>
    </source>
</evidence>
<accession>A0A3D9UT85</accession>
<feature type="transmembrane region" description="Helical" evidence="1">
    <location>
        <begin position="20"/>
        <end position="41"/>
    </location>
</feature>
<reference evidence="2 3" key="1">
    <citation type="submission" date="2018-08" db="EMBL/GenBank/DDBJ databases">
        <title>Sequencing the genomes of 1000 actinobacteria strains.</title>
        <authorList>
            <person name="Klenk H.-P."/>
        </authorList>
    </citation>
    <scope>NUCLEOTIDE SEQUENCE [LARGE SCALE GENOMIC DNA]</scope>
    <source>
        <strain evidence="2 3">DSM 22967</strain>
    </source>
</reference>
<proteinExistence type="predicted"/>
<keyword evidence="1" id="KW-0472">Membrane</keyword>
<evidence type="ECO:0000256" key="1">
    <source>
        <dbReference type="SAM" id="Phobius"/>
    </source>
</evidence>
<keyword evidence="3" id="KW-1185">Reference proteome</keyword>
<dbReference type="EMBL" id="QTUA01000001">
    <property type="protein sequence ID" value="REF29204.1"/>
    <property type="molecule type" value="Genomic_DNA"/>
</dbReference>
<keyword evidence="1" id="KW-0812">Transmembrane</keyword>
<dbReference type="Proteomes" id="UP000256253">
    <property type="component" value="Unassembled WGS sequence"/>
</dbReference>
<name>A0A3D9UT85_9MICO</name>